<dbReference type="Proteomes" id="UP000250235">
    <property type="component" value="Unassembled WGS sequence"/>
</dbReference>
<keyword evidence="2" id="KW-1185">Reference proteome</keyword>
<dbReference type="InterPro" id="IPR021109">
    <property type="entry name" value="Peptidase_aspartic_dom_sf"/>
</dbReference>
<dbReference type="EMBL" id="KQ999030">
    <property type="protein sequence ID" value="KZV42476.1"/>
    <property type="molecule type" value="Genomic_DNA"/>
</dbReference>
<dbReference type="Pfam" id="PF08284">
    <property type="entry name" value="RVP_2"/>
    <property type="match status" value="1"/>
</dbReference>
<evidence type="ECO:0000313" key="1">
    <source>
        <dbReference type="EMBL" id="KZV42476.1"/>
    </source>
</evidence>
<name>A0A2Z7C6E8_9LAMI</name>
<protein>
    <recommendedName>
        <fullName evidence="3">Peroxidase 64</fullName>
    </recommendedName>
</protein>
<accession>A0A2Z7C6E8</accession>
<proteinExistence type="predicted"/>
<dbReference type="AlphaFoldDB" id="A0A2Z7C6E8"/>
<dbReference type="OrthoDB" id="1934862at2759"/>
<organism evidence="1 2">
    <name type="scientific">Dorcoceras hygrometricum</name>
    <dbReference type="NCBI Taxonomy" id="472368"/>
    <lineage>
        <taxon>Eukaryota</taxon>
        <taxon>Viridiplantae</taxon>
        <taxon>Streptophyta</taxon>
        <taxon>Embryophyta</taxon>
        <taxon>Tracheophyta</taxon>
        <taxon>Spermatophyta</taxon>
        <taxon>Magnoliopsida</taxon>
        <taxon>eudicotyledons</taxon>
        <taxon>Gunneridae</taxon>
        <taxon>Pentapetalae</taxon>
        <taxon>asterids</taxon>
        <taxon>lamiids</taxon>
        <taxon>Lamiales</taxon>
        <taxon>Gesneriaceae</taxon>
        <taxon>Didymocarpoideae</taxon>
        <taxon>Trichosporeae</taxon>
        <taxon>Loxocarpinae</taxon>
        <taxon>Dorcoceras</taxon>
    </lineage>
</organism>
<dbReference type="CDD" id="cd00303">
    <property type="entry name" value="retropepsin_like"/>
    <property type="match status" value="1"/>
</dbReference>
<dbReference type="SUPFAM" id="SSF50630">
    <property type="entry name" value="Acid proteases"/>
    <property type="match status" value="1"/>
</dbReference>
<sequence>MKREGRILSQQEYLKRKEKGLCFRCGEAYIPLHKCAYKLIQVALLEDELMGDDDPEEAIGEEDEVEEDIKEYGTLELPLFSIGGVSQPQTLKLKGKIEGTNVVIMIDSRASHNFISRPLVEKLGLDVDESMHFGICLGDGGNVRGKGLCRNLQVDLGACQLRITGHLFELGGVDVILGVDWLRTLGEVMLDWGKMRCDSVMGSARLS</sequence>
<dbReference type="Gene3D" id="2.40.70.10">
    <property type="entry name" value="Acid Proteases"/>
    <property type="match status" value="1"/>
</dbReference>
<gene>
    <name evidence="1" type="ORF">F511_38731</name>
</gene>
<evidence type="ECO:0008006" key="3">
    <source>
        <dbReference type="Google" id="ProtNLM"/>
    </source>
</evidence>
<reference evidence="1 2" key="1">
    <citation type="journal article" date="2015" name="Proc. Natl. Acad. Sci. U.S.A.">
        <title>The resurrection genome of Boea hygrometrica: A blueprint for survival of dehydration.</title>
        <authorList>
            <person name="Xiao L."/>
            <person name="Yang G."/>
            <person name="Zhang L."/>
            <person name="Yang X."/>
            <person name="Zhao S."/>
            <person name="Ji Z."/>
            <person name="Zhou Q."/>
            <person name="Hu M."/>
            <person name="Wang Y."/>
            <person name="Chen M."/>
            <person name="Xu Y."/>
            <person name="Jin H."/>
            <person name="Xiao X."/>
            <person name="Hu G."/>
            <person name="Bao F."/>
            <person name="Hu Y."/>
            <person name="Wan P."/>
            <person name="Li L."/>
            <person name="Deng X."/>
            <person name="Kuang T."/>
            <person name="Xiang C."/>
            <person name="Zhu J.K."/>
            <person name="Oliver M.J."/>
            <person name="He Y."/>
        </authorList>
    </citation>
    <scope>NUCLEOTIDE SEQUENCE [LARGE SCALE GENOMIC DNA]</scope>
    <source>
        <strain evidence="2">cv. XS01</strain>
    </source>
</reference>
<evidence type="ECO:0000313" key="2">
    <source>
        <dbReference type="Proteomes" id="UP000250235"/>
    </source>
</evidence>